<evidence type="ECO:0000256" key="5">
    <source>
        <dbReference type="ARBA" id="ARBA00023136"/>
    </source>
</evidence>
<dbReference type="PANTHER" id="PTHR12911">
    <property type="entry name" value="SAD1/UNC-84-LIKE PROTEIN-RELATED"/>
    <property type="match status" value="1"/>
</dbReference>
<evidence type="ECO:0000256" key="4">
    <source>
        <dbReference type="ARBA" id="ARBA00023054"/>
    </source>
</evidence>
<keyword evidence="2" id="KW-0812">Transmembrane</keyword>
<proteinExistence type="predicted"/>
<dbReference type="GO" id="GO:0043495">
    <property type="term" value="F:protein-membrane adaptor activity"/>
    <property type="evidence" value="ECO:0007669"/>
    <property type="project" value="TreeGrafter"/>
</dbReference>
<dbReference type="EMBL" id="GL451657">
    <property type="protein sequence ID" value="EFN78816.1"/>
    <property type="molecule type" value="Genomic_DNA"/>
</dbReference>
<evidence type="ECO:0000256" key="1">
    <source>
        <dbReference type="ARBA" id="ARBA00004370"/>
    </source>
</evidence>
<keyword evidence="3" id="KW-1133">Transmembrane helix</keyword>
<comment type="subcellular location">
    <subcellularLocation>
        <location evidence="1">Membrane</location>
    </subcellularLocation>
</comment>
<dbReference type="Pfam" id="PF07738">
    <property type="entry name" value="Sad1_UNC"/>
    <property type="match status" value="1"/>
</dbReference>
<evidence type="ECO:0000313" key="8">
    <source>
        <dbReference type="EMBL" id="EFN78816.1"/>
    </source>
</evidence>
<dbReference type="OrthoDB" id="342281at2759"/>
<dbReference type="Proteomes" id="UP000008237">
    <property type="component" value="Unassembled WGS sequence"/>
</dbReference>
<accession>E2BZQ4</accession>
<dbReference type="InParanoid" id="E2BZQ4"/>
<dbReference type="InterPro" id="IPR045119">
    <property type="entry name" value="SUN1-5"/>
</dbReference>
<feature type="domain" description="SUN" evidence="7">
    <location>
        <begin position="164"/>
        <end position="329"/>
    </location>
</feature>
<feature type="coiled-coil region" evidence="6">
    <location>
        <begin position="50"/>
        <end position="87"/>
    </location>
</feature>
<evidence type="ECO:0000256" key="6">
    <source>
        <dbReference type="SAM" id="Coils"/>
    </source>
</evidence>
<dbReference type="PANTHER" id="PTHR12911:SF8">
    <property type="entry name" value="KLAROID PROTEIN-RELATED"/>
    <property type="match status" value="1"/>
</dbReference>
<reference evidence="8 9" key="1">
    <citation type="journal article" date="2010" name="Science">
        <title>Genomic comparison of the ants Camponotus floridanus and Harpegnathos saltator.</title>
        <authorList>
            <person name="Bonasio R."/>
            <person name="Zhang G."/>
            <person name="Ye C."/>
            <person name="Mutti N.S."/>
            <person name="Fang X."/>
            <person name="Qin N."/>
            <person name="Donahue G."/>
            <person name="Yang P."/>
            <person name="Li Q."/>
            <person name="Li C."/>
            <person name="Zhang P."/>
            <person name="Huang Z."/>
            <person name="Berger S.L."/>
            <person name="Reinberg D."/>
            <person name="Wang J."/>
            <person name="Liebig J."/>
        </authorList>
    </citation>
    <scope>NUCLEOTIDE SEQUENCE [LARGE SCALE GENOMIC DNA]</scope>
    <source>
        <strain evidence="8 9">R22 G/1</strain>
    </source>
</reference>
<keyword evidence="9" id="KW-1185">Reference proteome</keyword>
<evidence type="ECO:0000313" key="9">
    <source>
        <dbReference type="Proteomes" id="UP000008237"/>
    </source>
</evidence>
<dbReference type="AlphaFoldDB" id="E2BZQ4"/>
<evidence type="ECO:0000256" key="2">
    <source>
        <dbReference type="ARBA" id="ARBA00022692"/>
    </source>
</evidence>
<dbReference type="PROSITE" id="PS51469">
    <property type="entry name" value="SUN"/>
    <property type="match status" value="1"/>
</dbReference>
<dbReference type="FunCoup" id="E2BZQ4">
    <property type="interactions" value="1"/>
</dbReference>
<keyword evidence="4 6" id="KW-0175">Coiled coil</keyword>
<evidence type="ECO:0000259" key="7">
    <source>
        <dbReference type="PROSITE" id="PS51469"/>
    </source>
</evidence>
<evidence type="ECO:0000256" key="3">
    <source>
        <dbReference type="ARBA" id="ARBA00022989"/>
    </source>
</evidence>
<gene>
    <name evidence="8" type="ORF">EAI_04306</name>
</gene>
<dbReference type="InterPro" id="IPR012919">
    <property type="entry name" value="SUN_dom"/>
</dbReference>
<dbReference type="FunFam" id="2.60.120.260:FF:000009">
    <property type="entry name" value="SUN domain-containing protein 1 isoform X1"/>
    <property type="match status" value="1"/>
</dbReference>
<organism evidence="9">
    <name type="scientific">Harpegnathos saltator</name>
    <name type="common">Jerdon's jumping ant</name>
    <dbReference type="NCBI Taxonomy" id="610380"/>
    <lineage>
        <taxon>Eukaryota</taxon>
        <taxon>Metazoa</taxon>
        <taxon>Ecdysozoa</taxon>
        <taxon>Arthropoda</taxon>
        <taxon>Hexapoda</taxon>
        <taxon>Insecta</taxon>
        <taxon>Pterygota</taxon>
        <taxon>Neoptera</taxon>
        <taxon>Endopterygota</taxon>
        <taxon>Hymenoptera</taxon>
        <taxon>Apocrita</taxon>
        <taxon>Aculeata</taxon>
        <taxon>Formicoidea</taxon>
        <taxon>Formicidae</taxon>
        <taxon>Ponerinae</taxon>
        <taxon>Ponerini</taxon>
        <taxon>Harpegnathos</taxon>
    </lineage>
</organism>
<dbReference type="GO" id="GO:0034993">
    <property type="term" value="C:meiotic nuclear membrane microtubule tethering complex"/>
    <property type="evidence" value="ECO:0007669"/>
    <property type="project" value="TreeGrafter"/>
</dbReference>
<dbReference type="Gene3D" id="2.60.120.260">
    <property type="entry name" value="Galactose-binding domain-like"/>
    <property type="match status" value="1"/>
</dbReference>
<keyword evidence="5" id="KW-0472">Membrane</keyword>
<name>E2BZQ4_HARSA</name>
<dbReference type="STRING" id="610380.E2BZQ4"/>
<protein>
    <submittedName>
        <fullName evidence="8">Protein unc-84-like protein A</fullName>
    </submittedName>
</protein>
<sequence length="329" mass="38669">MIFEKEQIYQKEYLMNITFILDDYQKRQMDFQKECNDKNADKINKINELRSLVNNELKVIKHELKKLQNLSTELQSLIINYTKTQVEEILSDLSYFPPKILKKDLMENNFVSDSDKDVAVLDDNVSDSNVLITEEYVRRIVKEILQIYDADKTGQVDYALESAGGEIISTRDTQEYNIKSRAINIFGFLLYYQSYNNDPRIVIQKNSIHPGSCWAFQNFPGYLLIRLRSAIYVTGFTLEHVSRLIVPAGNMSSAPKNFNVWGLTDENDPKPVMFGDYEFTYFEYNLQYFPIQNTGIERSYEYIELRIQSNHGQLDYTCLYKFRIHGRRT</sequence>